<dbReference type="OrthoDB" id="9793325at2"/>
<dbReference type="GO" id="GO:0004316">
    <property type="term" value="F:3-oxoacyl-[acyl-carrier-protein] reductase (NADPH) activity"/>
    <property type="evidence" value="ECO:0007669"/>
    <property type="project" value="UniProtKB-EC"/>
</dbReference>
<evidence type="ECO:0000256" key="5">
    <source>
        <dbReference type="ARBA" id="ARBA00047400"/>
    </source>
</evidence>
<dbReference type="PANTHER" id="PTHR42879:SF6">
    <property type="entry name" value="NADPH-DEPENDENT REDUCTASE BACG"/>
    <property type="match status" value="1"/>
</dbReference>
<accession>A0A448I3A0</accession>
<dbReference type="InterPro" id="IPR002347">
    <property type="entry name" value="SDR_fam"/>
</dbReference>
<keyword evidence="6" id="KW-0560">Oxidoreductase</keyword>
<dbReference type="PANTHER" id="PTHR42879">
    <property type="entry name" value="3-OXOACYL-(ACYL-CARRIER-PROTEIN) REDUCTASE"/>
    <property type="match status" value="1"/>
</dbReference>
<reference evidence="6 7" key="1">
    <citation type="submission" date="2018-12" db="EMBL/GenBank/DDBJ databases">
        <authorList>
            <consortium name="Pathogen Informatics"/>
        </authorList>
    </citation>
    <scope>NUCLEOTIDE SEQUENCE [LARGE SCALE GENOMIC DNA]</scope>
    <source>
        <strain evidence="6 7">NCTC10485</strain>
    </source>
</reference>
<organism evidence="6 7">
    <name type="scientific">Mycolicibacterium chitae</name>
    <name type="common">Mycobacterium chitae</name>
    <dbReference type="NCBI Taxonomy" id="1792"/>
    <lineage>
        <taxon>Bacteria</taxon>
        <taxon>Bacillati</taxon>
        <taxon>Actinomycetota</taxon>
        <taxon>Actinomycetes</taxon>
        <taxon>Mycobacteriales</taxon>
        <taxon>Mycobacteriaceae</taxon>
        <taxon>Mycolicibacterium</taxon>
    </lineage>
</organism>
<evidence type="ECO:0000256" key="3">
    <source>
        <dbReference type="ARBA" id="ARBA00022512"/>
    </source>
</evidence>
<evidence type="ECO:0000313" key="6">
    <source>
        <dbReference type="EMBL" id="VEG46780.1"/>
    </source>
</evidence>
<proteinExistence type="inferred from homology"/>
<protein>
    <recommendedName>
        <fullName evidence="4">3-oxoacyl-[acyl-carrier-protein] reductase MabA</fullName>
    </recommendedName>
</protein>
<dbReference type="PRINTS" id="PR00081">
    <property type="entry name" value="GDHRDH"/>
</dbReference>
<dbReference type="AlphaFoldDB" id="A0A448I3A0"/>
<evidence type="ECO:0000256" key="4">
    <source>
        <dbReference type="ARBA" id="ARBA00040781"/>
    </source>
</evidence>
<comment type="catalytic activity">
    <reaction evidence="5">
        <text>a (3R)-hydroxyacyl-[ACP] + NADP(+) = a 3-oxoacyl-[ACP] + NADPH + H(+)</text>
        <dbReference type="Rhea" id="RHEA:17397"/>
        <dbReference type="Rhea" id="RHEA-COMP:9916"/>
        <dbReference type="Rhea" id="RHEA-COMP:9945"/>
        <dbReference type="ChEBI" id="CHEBI:15378"/>
        <dbReference type="ChEBI" id="CHEBI:57783"/>
        <dbReference type="ChEBI" id="CHEBI:58349"/>
        <dbReference type="ChEBI" id="CHEBI:78776"/>
        <dbReference type="ChEBI" id="CHEBI:78827"/>
        <dbReference type="EC" id="1.1.1.100"/>
    </reaction>
    <physiologicalReaction direction="right-to-left" evidence="5">
        <dbReference type="Rhea" id="RHEA:17399"/>
    </physiologicalReaction>
</comment>
<comment type="similarity">
    <text evidence="2">Belongs to the short-chain dehydrogenases/reductases (SDR) family.</text>
</comment>
<evidence type="ECO:0000313" key="7">
    <source>
        <dbReference type="Proteomes" id="UP000282551"/>
    </source>
</evidence>
<sequence>MDLGIAGRTALVFGAGGGLGGAIAAALAQEGVRVALADIDAAALSETEGRLRDRGAETYCVQWDLADVAGAADRIAQVRSELGEVDILVNNTGGPPPSPVAGQPADTWESHFRSMVLAVIGVTDLVLPGMTQRGWGRVITSTSSGVIAPIPNLGLSNTLRSALVGWSKTLASEVGGAGVTSNIVLPGRIATDRIRFLDEKRAEREGLELEEVVRQSTSSIPLGRYGEPREYGDVVAFLASERASYLTGSVFRIDGGYINAV</sequence>
<keyword evidence="7" id="KW-1185">Reference proteome</keyword>
<evidence type="ECO:0000256" key="2">
    <source>
        <dbReference type="ARBA" id="ARBA00006484"/>
    </source>
</evidence>
<dbReference type="InterPro" id="IPR050259">
    <property type="entry name" value="SDR"/>
</dbReference>
<dbReference type="Pfam" id="PF13561">
    <property type="entry name" value="adh_short_C2"/>
    <property type="match status" value="1"/>
</dbReference>
<gene>
    <name evidence="6" type="primary">fabG_9</name>
    <name evidence="6" type="ORF">NCTC10485_01265</name>
</gene>
<keyword evidence="3" id="KW-0134">Cell wall</keyword>
<comment type="subcellular location">
    <subcellularLocation>
        <location evidence="1">Secreted</location>
        <location evidence="1">Cell wall</location>
    </subcellularLocation>
</comment>
<dbReference type="Proteomes" id="UP000282551">
    <property type="component" value="Chromosome"/>
</dbReference>
<keyword evidence="3" id="KW-0964">Secreted</keyword>
<dbReference type="Gene3D" id="3.40.50.720">
    <property type="entry name" value="NAD(P)-binding Rossmann-like Domain"/>
    <property type="match status" value="1"/>
</dbReference>
<dbReference type="InterPro" id="IPR036291">
    <property type="entry name" value="NAD(P)-bd_dom_sf"/>
</dbReference>
<dbReference type="RefSeq" id="WP_126332937.1">
    <property type="nucleotide sequence ID" value="NZ_AP022604.1"/>
</dbReference>
<dbReference type="SUPFAM" id="SSF51735">
    <property type="entry name" value="NAD(P)-binding Rossmann-fold domains"/>
    <property type="match status" value="1"/>
</dbReference>
<evidence type="ECO:0000256" key="1">
    <source>
        <dbReference type="ARBA" id="ARBA00004191"/>
    </source>
</evidence>
<dbReference type="EMBL" id="LR134355">
    <property type="protein sequence ID" value="VEG46780.1"/>
    <property type="molecule type" value="Genomic_DNA"/>
</dbReference>
<name>A0A448I3A0_MYCCI</name>